<comment type="caution">
    <text evidence="3">The sequence shown here is derived from an EMBL/GenBank/DDBJ whole genome shotgun (WGS) entry which is preliminary data.</text>
</comment>
<dbReference type="EMBL" id="JANUGQ010000036">
    <property type="protein sequence ID" value="MCS0639445.1"/>
    <property type="molecule type" value="Genomic_DNA"/>
</dbReference>
<feature type="region of interest" description="Disordered" evidence="1">
    <location>
        <begin position="129"/>
        <end position="230"/>
    </location>
</feature>
<reference evidence="3" key="1">
    <citation type="submission" date="2022-08" db="EMBL/GenBank/DDBJ databases">
        <authorList>
            <person name="Somphong A."/>
            <person name="Phongsopitanun W."/>
        </authorList>
    </citation>
    <scope>NUCLEOTIDE SEQUENCE</scope>
    <source>
        <strain evidence="3">LP05-1</strain>
    </source>
</reference>
<proteinExistence type="predicted"/>
<evidence type="ECO:0000313" key="3">
    <source>
        <dbReference type="EMBL" id="MCS0639445.1"/>
    </source>
</evidence>
<accession>A0ABT2CPS0</accession>
<feature type="compositionally biased region" description="Low complexity" evidence="1">
    <location>
        <begin position="147"/>
        <end position="162"/>
    </location>
</feature>
<evidence type="ECO:0000256" key="1">
    <source>
        <dbReference type="SAM" id="MobiDB-lite"/>
    </source>
</evidence>
<keyword evidence="4" id="KW-1185">Reference proteome</keyword>
<dbReference type="Proteomes" id="UP001431313">
    <property type="component" value="Unassembled WGS sequence"/>
</dbReference>
<dbReference type="PROSITE" id="PS51257">
    <property type="entry name" value="PROKAR_LIPOPROTEIN"/>
    <property type="match status" value="1"/>
</dbReference>
<keyword evidence="2" id="KW-0732">Signal</keyword>
<sequence>MRRRAWAYGPGVVALLMAFTAGVTGCTAGSGDTGGTGDAKGGGPAQAAAPPGKYRTLYEPCGSVDPVTLRDLLPAAALLSPEQQERIYRGSPAVTYDTDRRAGCGWKADGPDASHQLTLDFERVVSYDPNVSDDDRAQQVYSQKATAAGFPADPANPAAPDGPAGPGAPSGPAAPSGSAARPGPAPSAHAPAPGSAASPAGHAPSTAPSAPGTPASPSSGAPGTLPGLEPRLLADLGDAAFIDDVLSRAGSTAQHRTVSVVFRTSNVVVTVTYGEQPARITEVPDSKELQEKAQGLARKLADRFDE</sequence>
<feature type="chain" id="PRO_5046781350" evidence="2">
    <location>
        <begin position="26"/>
        <end position="306"/>
    </location>
</feature>
<feature type="signal peptide" evidence="2">
    <location>
        <begin position="1"/>
        <end position="25"/>
    </location>
</feature>
<protein>
    <submittedName>
        <fullName evidence="3">DUF3558 domain-containing protein</fullName>
    </submittedName>
</protein>
<feature type="compositionally biased region" description="Low complexity" evidence="1">
    <location>
        <begin position="170"/>
        <end position="223"/>
    </location>
</feature>
<organism evidence="3 4">
    <name type="scientific">Streptomyces pyxinae</name>
    <dbReference type="NCBI Taxonomy" id="2970734"/>
    <lineage>
        <taxon>Bacteria</taxon>
        <taxon>Bacillati</taxon>
        <taxon>Actinomycetota</taxon>
        <taxon>Actinomycetes</taxon>
        <taxon>Kitasatosporales</taxon>
        <taxon>Streptomycetaceae</taxon>
        <taxon>Streptomyces</taxon>
    </lineage>
</organism>
<evidence type="ECO:0000313" key="4">
    <source>
        <dbReference type="Proteomes" id="UP001431313"/>
    </source>
</evidence>
<evidence type="ECO:0000256" key="2">
    <source>
        <dbReference type="SAM" id="SignalP"/>
    </source>
</evidence>
<gene>
    <name evidence="3" type="ORF">NX801_28195</name>
</gene>
<name>A0ABT2CPS0_9ACTN</name>